<evidence type="ECO:0000256" key="1">
    <source>
        <dbReference type="ARBA" id="ARBA00022729"/>
    </source>
</evidence>
<evidence type="ECO:0000259" key="3">
    <source>
        <dbReference type="Pfam" id="PF13458"/>
    </source>
</evidence>
<accession>A0A6J6EA73</accession>
<evidence type="ECO:0000256" key="2">
    <source>
        <dbReference type="SAM" id="MobiDB-lite"/>
    </source>
</evidence>
<evidence type="ECO:0000313" key="4">
    <source>
        <dbReference type="EMBL" id="CAB4572686.1"/>
    </source>
</evidence>
<dbReference type="Pfam" id="PF13458">
    <property type="entry name" value="Peripla_BP_6"/>
    <property type="match status" value="1"/>
</dbReference>
<dbReference type="AlphaFoldDB" id="A0A6J6EA73"/>
<dbReference type="InterPro" id="IPR051010">
    <property type="entry name" value="BCAA_transport"/>
</dbReference>
<gene>
    <name evidence="4" type="ORF">UFOPK1722_00491</name>
</gene>
<dbReference type="InterPro" id="IPR028081">
    <property type="entry name" value="Leu-bd"/>
</dbReference>
<dbReference type="Gene3D" id="3.40.50.2300">
    <property type="match status" value="2"/>
</dbReference>
<keyword evidence="1" id="KW-0732">Signal</keyword>
<dbReference type="SUPFAM" id="SSF53822">
    <property type="entry name" value="Periplasmic binding protein-like I"/>
    <property type="match status" value="1"/>
</dbReference>
<dbReference type="InterPro" id="IPR028082">
    <property type="entry name" value="Peripla_BP_I"/>
</dbReference>
<proteinExistence type="predicted"/>
<feature type="domain" description="Leucine-binding protein" evidence="3">
    <location>
        <begin position="82"/>
        <end position="333"/>
    </location>
</feature>
<organism evidence="4">
    <name type="scientific">freshwater metagenome</name>
    <dbReference type="NCBI Taxonomy" id="449393"/>
    <lineage>
        <taxon>unclassified sequences</taxon>
        <taxon>metagenomes</taxon>
        <taxon>ecological metagenomes</taxon>
    </lineage>
</organism>
<dbReference type="PANTHER" id="PTHR30483">
    <property type="entry name" value="LEUCINE-SPECIFIC-BINDING PROTEIN"/>
    <property type="match status" value="1"/>
</dbReference>
<name>A0A6J6EA73_9ZZZZ</name>
<reference evidence="4" key="1">
    <citation type="submission" date="2020-05" db="EMBL/GenBank/DDBJ databases">
        <authorList>
            <person name="Chiriac C."/>
            <person name="Salcher M."/>
            <person name="Ghai R."/>
            <person name="Kavagutti S V."/>
        </authorList>
    </citation>
    <scope>NUCLEOTIDE SEQUENCE</scope>
</reference>
<feature type="region of interest" description="Disordered" evidence="2">
    <location>
        <begin position="33"/>
        <end position="72"/>
    </location>
</feature>
<feature type="compositionally biased region" description="Polar residues" evidence="2">
    <location>
        <begin position="42"/>
        <end position="62"/>
    </location>
</feature>
<dbReference type="PANTHER" id="PTHR30483:SF6">
    <property type="entry name" value="PERIPLASMIC BINDING PROTEIN OF ABC TRANSPORTER FOR NATURAL AMINO ACIDS"/>
    <property type="match status" value="1"/>
</dbReference>
<sequence length="453" mass="46895">MERSTSWGTSGSRRRRRALAAIFASGLFVVACGGGDDGGSTEEPTTSEAPGTSEAPSSSEAPGTSDAPAAELPAPTGEEMVVGLVNTEGGAGGLDFPDIRRFIEAAAEYTSAHGGLGNRPVRLESCVAKGSPETSQACAQELVGKNVELVVLGLDLFPDYKTFEAAGIPVIGVLPILAPDYTANALFLTGGNATSQAASAALAKDYFAATKVGIIHADNAGANSTAASLTAALDKAGIAWKAVKGGDNETDAGFQALMRQAVEDDPDLLVSLYSDAGCIGTMRARASLGITIPVISTSICADKDVIDVVGDDATGWYFAGLAEDRDTPERALQRRLLAPVLEVEEEEVSTTSLGLGGLGYTMWMSLVDYGNKMLDEGIEMTGQSLFEYLKTGEGLYLFGGDSPIMCGSNAKYPAVCSFVFPFAMYKGDGVVGPIDDLESVTGSVLIDSSPYLP</sequence>
<dbReference type="PROSITE" id="PS51257">
    <property type="entry name" value="PROKAR_LIPOPROTEIN"/>
    <property type="match status" value="1"/>
</dbReference>
<dbReference type="EMBL" id="CAEZTS010000029">
    <property type="protein sequence ID" value="CAB4572686.1"/>
    <property type="molecule type" value="Genomic_DNA"/>
</dbReference>
<protein>
    <submittedName>
        <fullName evidence="4">Unannotated protein</fullName>
    </submittedName>
</protein>